<comment type="caution">
    <text evidence="1">The sequence shown here is derived from an EMBL/GenBank/DDBJ whole genome shotgun (WGS) entry which is preliminary data.</text>
</comment>
<dbReference type="Proteomes" id="UP000239001">
    <property type="component" value="Unassembled WGS sequence"/>
</dbReference>
<protein>
    <submittedName>
        <fullName evidence="1">Uncharacterized protein</fullName>
    </submittedName>
</protein>
<dbReference type="RefSeq" id="WP_106458032.1">
    <property type="nucleotide sequence ID" value="NZ_PXOH01000020.1"/>
</dbReference>
<gene>
    <name evidence="1" type="ORF">C7H19_16550</name>
</gene>
<dbReference type="Gene3D" id="3.20.20.60">
    <property type="entry name" value="Phosphoenolpyruvate-binding domains"/>
    <property type="match status" value="1"/>
</dbReference>
<evidence type="ECO:0000313" key="1">
    <source>
        <dbReference type="EMBL" id="PSF35392.1"/>
    </source>
</evidence>
<proteinExistence type="predicted"/>
<dbReference type="SUPFAM" id="SSF51621">
    <property type="entry name" value="Phosphoenolpyruvate/pyruvate domain"/>
    <property type="match status" value="1"/>
</dbReference>
<name>A0A2T1LUT7_9CHRO</name>
<dbReference type="AlphaFoldDB" id="A0A2T1LUT7"/>
<evidence type="ECO:0000313" key="2">
    <source>
        <dbReference type="Proteomes" id="UP000239001"/>
    </source>
</evidence>
<reference evidence="1 2" key="2">
    <citation type="submission" date="2018-03" db="EMBL/GenBank/DDBJ databases">
        <authorList>
            <person name="Keele B.F."/>
        </authorList>
    </citation>
    <scope>NUCLEOTIDE SEQUENCE [LARGE SCALE GENOMIC DNA]</scope>
    <source>
        <strain evidence="1 2">CCALA 016</strain>
    </source>
</reference>
<accession>A0A2T1LUT7</accession>
<keyword evidence="2" id="KW-1185">Reference proteome</keyword>
<reference evidence="1 2" key="1">
    <citation type="submission" date="2018-03" db="EMBL/GenBank/DDBJ databases">
        <title>The ancient ancestry and fast evolution of plastids.</title>
        <authorList>
            <person name="Moore K.R."/>
            <person name="Magnabosco C."/>
            <person name="Momper L."/>
            <person name="Gold D.A."/>
            <person name="Bosak T."/>
            <person name="Fournier G.P."/>
        </authorList>
    </citation>
    <scope>NUCLEOTIDE SEQUENCE [LARGE SCALE GENOMIC DNA]</scope>
    <source>
        <strain evidence="1 2">CCALA 016</strain>
    </source>
</reference>
<sequence>MNNHFQLLLCTGNTNVIKLATEAGVDGIIVEWEAIELENNADLLLTSEKIEALKQVRCSTDAWIICRLNPSHTETKQEIETALALGADEIWLPKVRTIVEVEKVLEIVNQRCHLGIVIETLSAIQLVDSLSKLSLNRVHIGLNDLAESLKNPHSFLALCDGTVEKILQPFSIPYGFGGLTLPDLGFPISCRLLMGELIRLGCSFSLLRRSFLADTEPQNLKQAIFAIREGIQQSINRNTLEINQDQQELYQKIQNLNK</sequence>
<dbReference type="OrthoDB" id="278846at2"/>
<organism evidence="1 2">
    <name type="scientific">Aphanothece hegewaldii CCALA 016</name>
    <dbReference type="NCBI Taxonomy" id="2107694"/>
    <lineage>
        <taxon>Bacteria</taxon>
        <taxon>Bacillati</taxon>
        <taxon>Cyanobacteriota</taxon>
        <taxon>Cyanophyceae</taxon>
        <taxon>Oscillatoriophycideae</taxon>
        <taxon>Chroococcales</taxon>
        <taxon>Aphanothecaceae</taxon>
        <taxon>Aphanothece</taxon>
    </lineage>
</organism>
<dbReference type="EMBL" id="PXOH01000020">
    <property type="protein sequence ID" value="PSF35392.1"/>
    <property type="molecule type" value="Genomic_DNA"/>
</dbReference>
<dbReference type="InterPro" id="IPR015813">
    <property type="entry name" value="Pyrv/PenolPyrv_kinase-like_dom"/>
</dbReference>
<dbReference type="InterPro" id="IPR040442">
    <property type="entry name" value="Pyrv_kinase-like_dom_sf"/>
</dbReference>
<dbReference type="GO" id="GO:0003824">
    <property type="term" value="F:catalytic activity"/>
    <property type="evidence" value="ECO:0007669"/>
    <property type="project" value="InterPro"/>
</dbReference>